<keyword evidence="5 12" id="KW-0732">Signal</keyword>
<keyword evidence="16" id="KW-1185">Reference proteome</keyword>
<keyword evidence="2 10" id="KW-0813">Transport</keyword>
<dbReference type="InterPro" id="IPR023997">
    <property type="entry name" value="TonB-dep_OMP_SusC/RagA_CS"/>
</dbReference>
<evidence type="ECO:0000313" key="16">
    <source>
        <dbReference type="Proteomes" id="UP000772618"/>
    </source>
</evidence>
<dbReference type="InterPro" id="IPR037066">
    <property type="entry name" value="Plug_dom_sf"/>
</dbReference>
<evidence type="ECO:0000259" key="14">
    <source>
        <dbReference type="Pfam" id="PF07715"/>
    </source>
</evidence>
<evidence type="ECO:0000256" key="12">
    <source>
        <dbReference type="SAM" id="SignalP"/>
    </source>
</evidence>
<evidence type="ECO:0000256" key="8">
    <source>
        <dbReference type="ARBA" id="ARBA00023170"/>
    </source>
</evidence>
<evidence type="ECO:0000256" key="4">
    <source>
        <dbReference type="ARBA" id="ARBA00022692"/>
    </source>
</evidence>
<dbReference type="Proteomes" id="UP000772618">
    <property type="component" value="Unassembled WGS sequence"/>
</dbReference>
<dbReference type="InterPro" id="IPR012910">
    <property type="entry name" value="Plug_dom"/>
</dbReference>
<protein>
    <submittedName>
        <fullName evidence="15">TonB-dependent receptor</fullName>
    </submittedName>
</protein>
<dbReference type="PROSITE" id="PS52016">
    <property type="entry name" value="TONB_DEPENDENT_REC_3"/>
    <property type="match status" value="1"/>
</dbReference>
<keyword evidence="7 10" id="KW-0472">Membrane</keyword>
<dbReference type="Pfam" id="PF00593">
    <property type="entry name" value="TonB_dep_Rec_b-barrel"/>
    <property type="match status" value="1"/>
</dbReference>
<evidence type="ECO:0000313" key="15">
    <source>
        <dbReference type="EMBL" id="MBT1703131.1"/>
    </source>
</evidence>
<feature type="signal peptide" evidence="12">
    <location>
        <begin position="1"/>
        <end position="21"/>
    </location>
</feature>
<evidence type="ECO:0000256" key="3">
    <source>
        <dbReference type="ARBA" id="ARBA00022452"/>
    </source>
</evidence>
<feature type="chain" id="PRO_5047251935" evidence="12">
    <location>
        <begin position="22"/>
        <end position="1017"/>
    </location>
</feature>
<accession>A0ABS5VP48</accession>
<reference evidence="15 16" key="1">
    <citation type="submission" date="2021-05" db="EMBL/GenBank/DDBJ databases">
        <title>A Polyphasic approach of four new species of the genus Ohtaekwangia: Ohtaekwangia histidinii sp. nov., Ohtaekwangia cretensis sp. nov., Ohtaekwangia indiensis sp. nov., Ohtaekwangia reichenbachii sp. nov. from diverse environment.</title>
        <authorList>
            <person name="Octaviana S."/>
        </authorList>
    </citation>
    <scope>NUCLEOTIDE SEQUENCE [LARGE SCALE GENOMIC DNA]</scope>
    <source>
        <strain evidence="15 16">PWU20</strain>
    </source>
</reference>
<evidence type="ECO:0000256" key="10">
    <source>
        <dbReference type="PROSITE-ProRule" id="PRU01360"/>
    </source>
</evidence>
<dbReference type="PANTHER" id="PTHR30069:SF29">
    <property type="entry name" value="HEMOGLOBIN AND HEMOGLOBIN-HAPTOGLOBIN-BINDING PROTEIN 1-RELATED"/>
    <property type="match status" value="1"/>
</dbReference>
<keyword evidence="3 10" id="KW-1134">Transmembrane beta strand</keyword>
<evidence type="ECO:0000259" key="13">
    <source>
        <dbReference type="Pfam" id="PF00593"/>
    </source>
</evidence>
<organism evidence="15 16">
    <name type="scientific">Chryseosolibacter indicus</name>
    <dbReference type="NCBI Taxonomy" id="2782351"/>
    <lineage>
        <taxon>Bacteria</taxon>
        <taxon>Pseudomonadati</taxon>
        <taxon>Bacteroidota</taxon>
        <taxon>Cytophagia</taxon>
        <taxon>Cytophagales</taxon>
        <taxon>Chryseotaleaceae</taxon>
        <taxon>Chryseosolibacter</taxon>
    </lineage>
</organism>
<dbReference type="InterPro" id="IPR000531">
    <property type="entry name" value="Beta-barrel_TonB"/>
</dbReference>
<dbReference type="NCBIfam" id="TIGR04057">
    <property type="entry name" value="SusC_RagA_signa"/>
    <property type="match status" value="1"/>
</dbReference>
<comment type="caution">
    <text evidence="15">The sequence shown here is derived from an EMBL/GenBank/DDBJ whole genome shotgun (WGS) entry which is preliminary data.</text>
</comment>
<keyword evidence="8 15" id="KW-0675">Receptor</keyword>
<dbReference type="RefSeq" id="WP_254153098.1">
    <property type="nucleotide sequence ID" value="NZ_JAHESD010000012.1"/>
</dbReference>
<dbReference type="InterPro" id="IPR039426">
    <property type="entry name" value="TonB-dep_rcpt-like"/>
</dbReference>
<gene>
    <name evidence="15" type="ORF">KK060_07560</name>
</gene>
<dbReference type="Pfam" id="PF07715">
    <property type="entry name" value="Plug"/>
    <property type="match status" value="1"/>
</dbReference>
<evidence type="ECO:0000256" key="6">
    <source>
        <dbReference type="ARBA" id="ARBA00023077"/>
    </source>
</evidence>
<dbReference type="Pfam" id="PF13715">
    <property type="entry name" value="CarbopepD_reg_2"/>
    <property type="match status" value="1"/>
</dbReference>
<evidence type="ECO:0000256" key="5">
    <source>
        <dbReference type="ARBA" id="ARBA00022729"/>
    </source>
</evidence>
<dbReference type="InterPro" id="IPR036942">
    <property type="entry name" value="Beta-barrel_TonB_sf"/>
</dbReference>
<feature type="domain" description="TonB-dependent receptor-like beta-barrel" evidence="13">
    <location>
        <begin position="396"/>
        <end position="978"/>
    </location>
</feature>
<evidence type="ECO:0000256" key="7">
    <source>
        <dbReference type="ARBA" id="ARBA00023136"/>
    </source>
</evidence>
<evidence type="ECO:0000256" key="2">
    <source>
        <dbReference type="ARBA" id="ARBA00022448"/>
    </source>
</evidence>
<keyword evidence="9 10" id="KW-0998">Cell outer membrane</keyword>
<dbReference type="Gene3D" id="2.170.130.10">
    <property type="entry name" value="TonB-dependent receptor, plug domain"/>
    <property type="match status" value="1"/>
</dbReference>
<keyword evidence="4 10" id="KW-0812">Transmembrane</keyword>
<dbReference type="SUPFAM" id="SSF49464">
    <property type="entry name" value="Carboxypeptidase regulatory domain-like"/>
    <property type="match status" value="1"/>
</dbReference>
<dbReference type="EMBL" id="JAHESD010000012">
    <property type="protein sequence ID" value="MBT1703131.1"/>
    <property type="molecule type" value="Genomic_DNA"/>
</dbReference>
<dbReference type="NCBIfam" id="TIGR04056">
    <property type="entry name" value="OMP_RagA_SusC"/>
    <property type="match status" value="1"/>
</dbReference>
<dbReference type="SUPFAM" id="SSF56935">
    <property type="entry name" value="Porins"/>
    <property type="match status" value="1"/>
</dbReference>
<dbReference type="Gene3D" id="2.40.170.20">
    <property type="entry name" value="TonB-dependent receptor, beta-barrel domain"/>
    <property type="match status" value="1"/>
</dbReference>
<dbReference type="InterPro" id="IPR008969">
    <property type="entry name" value="CarboxyPept-like_regulatory"/>
</dbReference>
<evidence type="ECO:0000256" key="9">
    <source>
        <dbReference type="ARBA" id="ARBA00023237"/>
    </source>
</evidence>
<feature type="domain" description="TonB-dependent receptor plug" evidence="14">
    <location>
        <begin position="119"/>
        <end position="240"/>
    </location>
</feature>
<name>A0ABS5VP48_9BACT</name>
<comment type="similarity">
    <text evidence="10 11">Belongs to the TonB-dependent receptor family.</text>
</comment>
<comment type="subcellular location">
    <subcellularLocation>
        <location evidence="1 10">Cell outer membrane</location>
        <topology evidence="1 10">Multi-pass membrane protein</topology>
    </subcellularLocation>
</comment>
<proteinExistence type="inferred from homology"/>
<dbReference type="Gene3D" id="2.60.40.1120">
    <property type="entry name" value="Carboxypeptidase-like, regulatory domain"/>
    <property type="match status" value="1"/>
</dbReference>
<evidence type="ECO:0000256" key="1">
    <source>
        <dbReference type="ARBA" id="ARBA00004571"/>
    </source>
</evidence>
<keyword evidence="6 11" id="KW-0798">TonB box</keyword>
<dbReference type="PANTHER" id="PTHR30069">
    <property type="entry name" value="TONB-DEPENDENT OUTER MEMBRANE RECEPTOR"/>
    <property type="match status" value="1"/>
</dbReference>
<evidence type="ECO:0000256" key="11">
    <source>
        <dbReference type="RuleBase" id="RU003357"/>
    </source>
</evidence>
<dbReference type="InterPro" id="IPR023996">
    <property type="entry name" value="TonB-dep_OMP_SusC/RagA"/>
</dbReference>
<sequence>MKRILLCLTAVAMLITGELLAQERTISGKVTSSEDGSPLPGVNVVIKGTTSGTVTDIDGNYRVSTTQGDGTLVFTFIGLQTLEVEMGSRSTIDVQMSSDIRQLNEVVVTGYGERERNSFTGAFSNVGAEAIQNKPFATVEQALQGNVAGLQLAASSGTPGAVQNIRIRGVSSLTASNEPLFVIDGVPVISGSNNRDVINETGTADLGVLASINNNDIESITVLKDASATALYGARGSNGVIIITTKRGQAGTPTLSFSAQTGFVSRAVKGPKMLNSAQWQELQYESLINAGYAADLDEAAALVADPSNGLPQWNGQTNTDWRDVVANDDAMTHNYDLSMRGGSDKSNYYASLGYFKQDGINIGSNMERITGKLNYNNQLSKKLNFNTSLTGSYLLQNGQLEGSAYYGNPDAAYLFMLPIDRAYNDDGTPNIDNLSTSNFNPVFIAQNDINRRIQSRILNNTSLSYEILPKLKYTTMIGVDYVVTEELYYRNREHGDGVPTQGRSDSYYNRNFNWDWKNMLDYSWKVNESNKFDFKFVYESQKNRYFTMGAGGYGFAANGLVYPETAGTPDNVSSYTTDWSINSIMALVNYTYKGNIFLDATVRREGNSRFAEGNRWGTFYSFGASWVFSDEAFMESTKNWLTSSKIRASYGVTGNAGIPLNAFQPLLDYTGSYNGRPGIYPSQYGNPDLSWESSATWNIGLDVELLERITGTVEYFNRRNYDLLLEVPLSYTTGFENQYQNIGEMVNKGWEVTLNADVLKAAEFKWNIGVNFTSLKNEVTDLPKDANGNEIGPSGTTYKVSTGQPAFAWYMPTWAGVDSDTGSPLWFVQGKSGELTSNWRQAGYSFQGTPTPTFFGGLTNRFDYKGAYLSASIYYSTGNEVYDTWAGYTQSDGRYAFNGVANAYARQYDRWQKPGDISENPKNVFGNPSLSANASTRRLYDGTYLRLRDITVGYNLPSAWVSKIGFKSLDVYVRGNNLYTWIKDSKLEFDPEVDADGFIDLNAPALRTLAIGLRGSF</sequence>